<dbReference type="HOGENOM" id="CLU_151710_0_0_2"/>
<evidence type="ECO:0000259" key="9">
    <source>
        <dbReference type="SMART" id="SM00670"/>
    </source>
</evidence>
<dbReference type="EC" id="3.1.-.-" evidence="8"/>
<dbReference type="KEGG" id="pfm:Pyrfu_0568"/>
<dbReference type="Gene3D" id="3.40.50.1010">
    <property type="entry name" value="5'-nuclease"/>
    <property type="match status" value="1"/>
</dbReference>
<accession>G0EGY8</accession>
<dbReference type="OrthoDB" id="42689at2157"/>
<evidence type="ECO:0000256" key="1">
    <source>
        <dbReference type="ARBA" id="ARBA00001946"/>
    </source>
</evidence>
<feature type="binding site" evidence="8">
    <location>
        <position position="109"/>
    </location>
    <ligand>
        <name>Mg(2+)</name>
        <dbReference type="ChEBI" id="CHEBI:18420"/>
    </ligand>
</feature>
<dbReference type="eggNOG" id="arCOG02221">
    <property type="taxonomic scope" value="Archaea"/>
</dbReference>
<keyword evidence="6 8" id="KW-0460">Magnesium</keyword>
<evidence type="ECO:0000256" key="3">
    <source>
        <dbReference type="ARBA" id="ARBA00022722"/>
    </source>
</evidence>
<dbReference type="Pfam" id="PF01850">
    <property type="entry name" value="PIN"/>
    <property type="match status" value="1"/>
</dbReference>
<name>G0EGY8_PYRF1</name>
<keyword evidence="5 8" id="KW-0378">Hydrolase</keyword>
<dbReference type="InterPro" id="IPR029060">
    <property type="entry name" value="PIN-like_dom_sf"/>
</dbReference>
<dbReference type="STRING" id="694429.Pyrfu_0568"/>
<evidence type="ECO:0000256" key="7">
    <source>
        <dbReference type="ARBA" id="ARBA00038093"/>
    </source>
</evidence>
<dbReference type="InterPro" id="IPR002716">
    <property type="entry name" value="PIN_dom"/>
</dbReference>
<reference evidence="10 11" key="1">
    <citation type="journal article" date="2011" name="Stand. Genomic Sci.">
        <title>Complete genome sequence of the hyperthermophilic chemolithoautotroph Pyrolobus fumarii type strain (1A).</title>
        <authorList>
            <person name="Anderson I."/>
            <person name="Goker M."/>
            <person name="Nolan M."/>
            <person name="Lucas S."/>
            <person name="Hammon N."/>
            <person name="Deshpande S."/>
            <person name="Cheng J.F."/>
            <person name="Tapia R."/>
            <person name="Han C."/>
            <person name="Goodwin L."/>
            <person name="Pitluck S."/>
            <person name="Huntemann M."/>
            <person name="Liolios K."/>
            <person name="Ivanova N."/>
            <person name="Pagani I."/>
            <person name="Mavromatis K."/>
            <person name="Ovchinikova G."/>
            <person name="Pati A."/>
            <person name="Chen A."/>
            <person name="Palaniappan K."/>
            <person name="Land M."/>
            <person name="Hauser L."/>
            <person name="Brambilla E.M."/>
            <person name="Huber H."/>
            <person name="Yasawong M."/>
            <person name="Rohde M."/>
            <person name="Spring S."/>
            <person name="Abt B."/>
            <person name="Sikorski J."/>
            <person name="Wirth R."/>
            <person name="Detter J.C."/>
            <person name="Woyke T."/>
            <person name="Bristow J."/>
            <person name="Eisen J.A."/>
            <person name="Markowitz V."/>
            <person name="Hugenholtz P."/>
            <person name="Kyrpides N.C."/>
            <person name="Klenk H.P."/>
            <person name="Lapidus A."/>
        </authorList>
    </citation>
    <scope>NUCLEOTIDE SEQUENCE [LARGE SCALE GENOMIC DNA]</scope>
    <source>
        <strain evidence="11">DSM 11204 / 1A</strain>
    </source>
</reference>
<dbReference type="GO" id="GO:0090729">
    <property type="term" value="F:toxin activity"/>
    <property type="evidence" value="ECO:0007669"/>
    <property type="project" value="UniProtKB-KW"/>
</dbReference>
<comment type="function">
    <text evidence="8">Toxic component of a toxin-antitoxin (TA) system. An RNase.</text>
</comment>
<dbReference type="SMART" id="SM00670">
    <property type="entry name" value="PINc"/>
    <property type="match status" value="1"/>
</dbReference>
<dbReference type="SUPFAM" id="SSF88723">
    <property type="entry name" value="PIN domain-like"/>
    <property type="match status" value="1"/>
</dbReference>
<dbReference type="Proteomes" id="UP000001037">
    <property type="component" value="Chromosome"/>
</dbReference>
<proteinExistence type="inferred from homology"/>
<dbReference type="HAMAP" id="MF_00265">
    <property type="entry name" value="VapC_Nob1"/>
    <property type="match status" value="1"/>
</dbReference>
<evidence type="ECO:0000256" key="4">
    <source>
        <dbReference type="ARBA" id="ARBA00022723"/>
    </source>
</evidence>
<keyword evidence="2 8" id="KW-1277">Toxin-antitoxin system</keyword>
<dbReference type="EMBL" id="CP002838">
    <property type="protein sequence ID" value="AEM38438.1"/>
    <property type="molecule type" value="Genomic_DNA"/>
</dbReference>
<dbReference type="GeneID" id="11139030"/>
<evidence type="ECO:0000313" key="10">
    <source>
        <dbReference type="EMBL" id="AEM38438.1"/>
    </source>
</evidence>
<evidence type="ECO:0000313" key="11">
    <source>
        <dbReference type="Proteomes" id="UP000001037"/>
    </source>
</evidence>
<feature type="binding site" evidence="8">
    <location>
        <position position="10"/>
    </location>
    <ligand>
        <name>Mg(2+)</name>
        <dbReference type="ChEBI" id="CHEBI:18420"/>
    </ligand>
</feature>
<feature type="domain" description="PIN" evidence="9">
    <location>
        <begin position="5"/>
        <end position="132"/>
    </location>
</feature>
<protein>
    <recommendedName>
        <fullName evidence="8">Ribonuclease VapC</fullName>
        <shortName evidence="8">RNase VapC</shortName>
        <ecNumber evidence="8">3.1.-.-</ecNumber>
    </recommendedName>
    <alternativeName>
        <fullName evidence="8">Putative toxin VapC</fullName>
    </alternativeName>
</protein>
<comment type="similarity">
    <text evidence="7 8">Belongs to the PINc/VapC protein family.</text>
</comment>
<dbReference type="InterPro" id="IPR050556">
    <property type="entry name" value="Type_II_TA_system_RNase"/>
</dbReference>
<keyword evidence="11" id="KW-1185">Reference proteome</keyword>
<sequence>MTHATRVVVDTYAWVEVLRGSREGRKALEVIGAAQEVYTPSIVLVELAAKLAREGASEEEIHDTLREILEASDLVEITPRLAVEAAKCRRILEEHAKRRGLRSKPSLADAIILAAARMLGAKVLTGDKHFEGLPETIWLG</sequence>
<keyword evidence="8" id="KW-0800">Toxin</keyword>
<evidence type="ECO:0000256" key="5">
    <source>
        <dbReference type="ARBA" id="ARBA00022801"/>
    </source>
</evidence>
<organism evidence="10 11">
    <name type="scientific">Pyrolobus fumarii (strain DSM 11204 / 1A)</name>
    <dbReference type="NCBI Taxonomy" id="694429"/>
    <lineage>
        <taxon>Archaea</taxon>
        <taxon>Thermoproteota</taxon>
        <taxon>Thermoprotei</taxon>
        <taxon>Desulfurococcales</taxon>
        <taxon>Pyrodictiaceae</taxon>
        <taxon>Pyrolobus</taxon>
    </lineage>
</organism>
<dbReference type="PANTHER" id="PTHR33653">
    <property type="entry name" value="RIBONUCLEASE VAPC2"/>
    <property type="match status" value="1"/>
</dbReference>
<dbReference type="GO" id="GO:0016787">
    <property type="term" value="F:hydrolase activity"/>
    <property type="evidence" value="ECO:0007669"/>
    <property type="project" value="UniProtKB-KW"/>
</dbReference>
<dbReference type="GO" id="GO:0000287">
    <property type="term" value="F:magnesium ion binding"/>
    <property type="evidence" value="ECO:0007669"/>
    <property type="project" value="UniProtKB-UniRule"/>
</dbReference>
<keyword evidence="3 8" id="KW-0540">Nuclease</keyword>
<dbReference type="AlphaFoldDB" id="G0EGY8"/>
<dbReference type="RefSeq" id="WP_014026115.1">
    <property type="nucleotide sequence ID" value="NC_015931.1"/>
</dbReference>
<keyword evidence="4 8" id="KW-0479">Metal-binding</keyword>
<gene>
    <name evidence="8" type="primary">vapC</name>
    <name evidence="10" type="ordered locus">Pyrfu_0568</name>
</gene>
<evidence type="ECO:0000256" key="2">
    <source>
        <dbReference type="ARBA" id="ARBA00022649"/>
    </source>
</evidence>
<dbReference type="GO" id="GO:0004540">
    <property type="term" value="F:RNA nuclease activity"/>
    <property type="evidence" value="ECO:0007669"/>
    <property type="project" value="InterPro"/>
</dbReference>
<comment type="cofactor">
    <cofactor evidence="1 8">
        <name>Mg(2+)</name>
        <dbReference type="ChEBI" id="CHEBI:18420"/>
    </cofactor>
</comment>
<dbReference type="PANTHER" id="PTHR33653:SF1">
    <property type="entry name" value="RIBONUCLEASE VAPC2"/>
    <property type="match status" value="1"/>
</dbReference>
<evidence type="ECO:0000256" key="8">
    <source>
        <dbReference type="HAMAP-Rule" id="MF_00265"/>
    </source>
</evidence>
<dbReference type="InterPro" id="IPR022907">
    <property type="entry name" value="VapC_family"/>
</dbReference>
<evidence type="ECO:0000256" key="6">
    <source>
        <dbReference type="ARBA" id="ARBA00022842"/>
    </source>
</evidence>
<dbReference type="InParanoid" id="G0EGY8"/>